<dbReference type="InterPro" id="IPR000504">
    <property type="entry name" value="RRM_dom"/>
</dbReference>
<dbReference type="InterPro" id="IPR042097">
    <property type="entry name" value="Aminopeptidase_N-like_N_sf"/>
</dbReference>
<dbReference type="Proteomes" id="UP000009183">
    <property type="component" value="Chromosome 17"/>
</dbReference>
<dbReference type="PANTHER" id="PTHR11533">
    <property type="entry name" value="PROTEASE M1 ZINC METALLOPROTEASE"/>
    <property type="match status" value="1"/>
</dbReference>
<feature type="domain" description="Aminopeptidase N-like N-terminal" evidence="2">
    <location>
        <begin position="131"/>
        <end position="231"/>
    </location>
</feature>
<dbReference type="OrthoDB" id="10031169at2759"/>
<gene>
    <name evidence="3" type="ordered locus">VIT_17s0000g09920</name>
</gene>
<evidence type="ECO:0000259" key="2">
    <source>
        <dbReference type="Pfam" id="PF17900"/>
    </source>
</evidence>
<dbReference type="eggNOG" id="KOG1046">
    <property type="taxonomic scope" value="Eukaryota"/>
</dbReference>
<accession>D7SHD1</accession>
<name>D7SHD1_VITVI</name>
<dbReference type="Pfam" id="PF17900">
    <property type="entry name" value="Peptidase_M1_N"/>
    <property type="match status" value="1"/>
</dbReference>
<evidence type="ECO:0000259" key="1">
    <source>
        <dbReference type="Pfam" id="PF00076"/>
    </source>
</evidence>
<evidence type="ECO:0000313" key="4">
    <source>
        <dbReference type="Proteomes" id="UP000009183"/>
    </source>
</evidence>
<dbReference type="eggNOG" id="KOG0123">
    <property type="taxonomic scope" value="Eukaryota"/>
</dbReference>
<dbReference type="InterPro" id="IPR045357">
    <property type="entry name" value="Aminopeptidase_N-like_N"/>
</dbReference>
<dbReference type="InParanoid" id="D7SHD1"/>
<evidence type="ECO:0000313" key="3">
    <source>
        <dbReference type="EMBL" id="CBI14890.3"/>
    </source>
</evidence>
<dbReference type="InterPro" id="IPR050344">
    <property type="entry name" value="Peptidase_M1_aminopeptidases"/>
</dbReference>
<dbReference type="EMBL" id="FN594950">
    <property type="protein sequence ID" value="CBI14890.3"/>
    <property type="molecule type" value="Genomic_DNA"/>
</dbReference>
<dbReference type="Gene3D" id="3.30.70.330">
    <property type="match status" value="1"/>
</dbReference>
<dbReference type="Pfam" id="PF00076">
    <property type="entry name" value="RRM_1"/>
    <property type="match status" value="1"/>
</dbReference>
<dbReference type="InterPro" id="IPR035979">
    <property type="entry name" value="RBD_domain_sf"/>
</dbReference>
<dbReference type="SUPFAM" id="SSF54928">
    <property type="entry name" value="RNA-binding domain, RBD"/>
    <property type="match status" value="1"/>
</dbReference>
<sequence>MKLMQLSREEGMRGQAFLEALWKSLERMIPRDEHVNMEACTPRLTINLRFSLNFFCVSGPRYRPPCLPALPTSGVSSPPPEQPSRLPPDLLQIASVSAILFLGFGVRACSATSGRFPVVVAAECRTVQEQRIQDEILVLEFSEVLPLEVGVLAIGFEGTLNDKMKGFYRSTFEHNGEKRNMAVTQFEPADARRCFPCWDEPACKATFKITLDMPSDLIALSNMPVIEEKTEWASQDSFLSRIANYVYIFGGSYTWLIQRILCLSILTTQIGHDSNPQDAARALDVLNFTPLNGKPLRIMYSHRDPSIRKSGTENIFIKNLDKGIDHKALHDTFSAFGNILSCKEATDASGMQGCHIN</sequence>
<dbReference type="AlphaFoldDB" id="D7SHD1"/>
<dbReference type="PANTHER" id="PTHR11533:SF174">
    <property type="entry name" value="PUROMYCIN-SENSITIVE AMINOPEPTIDASE-RELATED"/>
    <property type="match status" value="1"/>
</dbReference>
<protein>
    <submittedName>
        <fullName evidence="3">Uncharacterized protein</fullName>
    </submittedName>
</protein>
<dbReference type="SUPFAM" id="SSF63737">
    <property type="entry name" value="Leukotriene A4 hydrolase N-terminal domain"/>
    <property type="match status" value="1"/>
</dbReference>
<dbReference type="PaxDb" id="29760-VIT_17s0000g09920.t01"/>
<dbReference type="Gene3D" id="2.60.40.1730">
    <property type="entry name" value="tricorn interacting facor f3 domain"/>
    <property type="match status" value="1"/>
</dbReference>
<dbReference type="STRING" id="29760.D7SHD1"/>
<proteinExistence type="predicted"/>
<dbReference type="GO" id="GO:0003723">
    <property type="term" value="F:RNA binding"/>
    <property type="evidence" value="ECO:0007669"/>
    <property type="project" value="InterPro"/>
</dbReference>
<feature type="domain" description="RRM" evidence="1">
    <location>
        <begin position="315"/>
        <end position="347"/>
    </location>
</feature>
<organism evidence="3 4">
    <name type="scientific">Vitis vinifera</name>
    <name type="common">Grape</name>
    <dbReference type="NCBI Taxonomy" id="29760"/>
    <lineage>
        <taxon>Eukaryota</taxon>
        <taxon>Viridiplantae</taxon>
        <taxon>Streptophyta</taxon>
        <taxon>Embryophyta</taxon>
        <taxon>Tracheophyta</taxon>
        <taxon>Spermatophyta</taxon>
        <taxon>Magnoliopsida</taxon>
        <taxon>eudicotyledons</taxon>
        <taxon>Gunneridae</taxon>
        <taxon>Pentapetalae</taxon>
        <taxon>rosids</taxon>
        <taxon>Vitales</taxon>
        <taxon>Vitaceae</taxon>
        <taxon>Viteae</taxon>
        <taxon>Vitis</taxon>
    </lineage>
</organism>
<dbReference type="InterPro" id="IPR012677">
    <property type="entry name" value="Nucleotide-bd_a/b_plait_sf"/>
</dbReference>
<keyword evidence="4" id="KW-1185">Reference proteome</keyword>
<dbReference type="HOGENOM" id="CLU_777101_0_0_1"/>
<reference evidence="4" key="1">
    <citation type="journal article" date="2007" name="Nature">
        <title>The grapevine genome sequence suggests ancestral hexaploidization in major angiosperm phyla.</title>
        <authorList>
            <consortium name="The French-Italian Public Consortium for Grapevine Genome Characterization."/>
            <person name="Jaillon O."/>
            <person name="Aury J.-M."/>
            <person name="Noel B."/>
            <person name="Policriti A."/>
            <person name="Clepet C."/>
            <person name="Casagrande A."/>
            <person name="Choisne N."/>
            <person name="Aubourg S."/>
            <person name="Vitulo N."/>
            <person name="Jubin C."/>
            <person name="Vezzi A."/>
            <person name="Legeai F."/>
            <person name="Hugueney P."/>
            <person name="Dasilva C."/>
            <person name="Horner D."/>
            <person name="Mica E."/>
            <person name="Jublot D."/>
            <person name="Poulain J."/>
            <person name="Bruyere C."/>
            <person name="Billault A."/>
            <person name="Segurens B."/>
            <person name="Gouyvenoux M."/>
            <person name="Ugarte E."/>
            <person name="Cattonaro F."/>
            <person name="Anthouard V."/>
            <person name="Vico V."/>
            <person name="Del Fabbro C."/>
            <person name="Alaux M."/>
            <person name="Di Gaspero G."/>
            <person name="Dumas V."/>
            <person name="Felice N."/>
            <person name="Paillard S."/>
            <person name="Juman I."/>
            <person name="Moroldo M."/>
            <person name="Scalabrin S."/>
            <person name="Canaguier A."/>
            <person name="Le Clainche I."/>
            <person name="Malacrida G."/>
            <person name="Durand E."/>
            <person name="Pesole G."/>
            <person name="Laucou V."/>
            <person name="Chatelet P."/>
            <person name="Merdinoglu D."/>
            <person name="Delledonne M."/>
            <person name="Pezzotti M."/>
            <person name="Lecharny A."/>
            <person name="Scarpelli C."/>
            <person name="Artiguenave F."/>
            <person name="Pe M.E."/>
            <person name="Valle G."/>
            <person name="Morgante M."/>
            <person name="Caboche M."/>
            <person name="Adam-Blondon A.-F."/>
            <person name="Weissenbach J."/>
            <person name="Quetier F."/>
            <person name="Wincker P."/>
        </authorList>
    </citation>
    <scope>NUCLEOTIDE SEQUENCE [LARGE SCALE GENOMIC DNA]</scope>
    <source>
        <strain evidence="4">cv. Pinot noir / PN40024</strain>
    </source>
</reference>